<dbReference type="AlphaFoldDB" id="A0A822Z5W8"/>
<keyword evidence="2" id="KW-1185">Reference proteome</keyword>
<protein>
    <submittedName>
        <fullName evidence="1">Uncharacterized protein</fullName>
    </submittedName>
</protein>
<organism evidence="1 2">
    <name type="scientific">Nelumbo nucifera</name>
    <name type="common">Sacred lotus</name>
    <dbReference type="NCBI Taxonomy" id="4432"/>
    <lineage>
        <taxon>Eukaryota</taxon>
        <taxon>Viridiplantae</taxon>
        <taxon>Streptophyta</taxon>
        <taxon>Embryophyta</taxon>
        <taxon>Tracheophyta</taxon>
        <taxon>Spermatophyta</taxon>
        <taxon>Magnoliopsida</taxon>
        <taxon>Proteales</taxon>
        <taxon>Nelumbonaceae</taxon>
        <taxon>Nelumbo</taxon>
    </lineage>
</organism>
<evidence type="ECO:0000313" key="1">
    <source>
        <dbReference type="EMBL" id="DAD38779.1"/>
    </source>
</evidence>
<accession>A0A822Z5W8</accession>
<comment type="caution">
    <text evidence="1">The sequence shown here is derived from an EMBL/GenBank/DDBJ whole genome shotgun (WGS) entry which is preliminary data.</text>
</comment>
<name>A0A822Z5W8_NELNU</name>
<dbReference type="Proteomes" id="UP000607653">
    <property type="component" value="Unassembled WGS sequence"/>
</dbReference>
<evidence type="ECO:0000313" key="2">
    <source>
        <dbReference type="Proteomes" id="UP000607653"/>
    </source>
</evidence>
<proteinExistence type="predicted"/>
<reference evidence="1 2" key="1">
    <citation type="journal article" date="2020" name="Mol. Biol. Evol.">
        <title>Distinct Expression and Methylation Patterns for Genes with Different Fates following a Single Whole-Genome Duplication in Flowering Plants.</title>
        <authorList>
            <person name="Shi T."/>
            <person name="Rahmani R.S."/>
            <person name="Gugger P.F."/>
            <person name="Wang M."/>
            <person name="Li H."/>
            <person name="Zhang Y."/>
            <person name="Li Z."/>
            <person name="Wang Q."/>
            <person name="Van de Peer Y."/>
            <person name="Marchal K."/>
            <person name="Chen J."/>
        </authorList>
    </citation>
    <scope>NUCLEOTIDE SEQUENCE [LARGE SCALE GENOMIC DNA]</scope>
    <source>
        <tissue evidence="1">Leaf</tissue>
    </source>
</reference>
<sequence>MRAWSPWLNKQRTRPYPSKSDVTVSGRVSFFVAKYLITPPASKWPMTQGLKRSSLA</sequence>
<dbReference type="EMBL" id="DUZY01000005">
    <property type="protein sequence ID" value="DAD38779.1"/>
    <property type="molecule type" value="Genomic_DNA"/>
</dbReference>
<gene>
    <name evidence="1" type="ORF">HUJ06_013101</name>
</gene>